<dbReference type="EMBL" id="SODU01000004">
    <property type="protein sequence ID" value="TDW84180.1"/>
    <property type="molecule type" value="Genomic_DNA"/>
</dbReference>
<dbReference type="Proteomes" id="UP000295060">
    <property type="component" value="Unassembled WGS sequence"/>
</dbReference>
<organism evidence="1 2">
    <name type="scientific">Kribbella pratensis</name>
    <dbReference type="NCBI Taxonomy" id="2512112"/>
    <lineage>
        <taxon>Bacteria</taxon>
        <taxon>Bacillati</taxon>
        <taxon>Actinomycetota</taxon>
        <taxon>Actinomycetes</taxon>
        <taxon>Propionibacteriales</taxon>
        <taxon>Kribbellaceae</taxon>
        <taxon>Kribbella</taxon>
    </lineage>
</organism>
<gene>
    <name evidence="1" type="ORF">EV137_6985</name>
</gene>
<keyword evidence="2" id="KW-1185">Reference proteome</keyword>
<protein>
    <recommendedName>
        <fullName evidence="3">WXG100 family type VII secretion target</fullName>
    </recommendedName>
</protein>
<evidence type="ECO:0008006" key="3">
    <source>
        <dbReference type="Google" id="ProtNLM"/>
    </source>
</evidence>
<name>A0ABY2F728_9ACTN</name>
<proteinExistence type="predicted"/>
<dbReference type="RefSeq" id="WP_134132297.1">
    <property type="nucleotide sequence ID" value="NZ_SODU01000004.1"/>
</dbReference>
<evidence type="ECO:0000313" key="2">
    <source>
        <dbReference type="Proteomes" id="UP000295060"/>
    </source>
</evidence>
<evidence type="ECO:0000313" key="1">
    <source>
        <dbReference type="EMBL" id="TDW84180.1"/>
    </source>
</evidence>
<sequence length="101" mass="11087">MNERNSYDIGASEEVQTRIKQLSGQINSLIGQHERSVQALLSDASMTNVTEEYRGIESEFSKAAEDVRAIIKLLTDTLQANDRTAEAALKKASAAVNQIPH</sequence>
<accession>A0ABY2F728</accession>
<comment type="caution">
    <text evidence="1">The sequence shown here is derived from an EMBL/GenBank/DDBJ whole genome shotgun (WGS) entry which is preliminary data.</text>
</comment>
<reference evidence="1 2" key="1">
    <citation type="submission" date="2019-03" db="EMBL/GenBank/DDBJ databases">
        <title>Genomic Encyclopedia of Type Strains, Phase III (KMG-III): the genomes of soil and plant-associated and newly described type strains.</title>
        <authorList>
            <person name="Whitman W."/>
        </authorList>
    </citation>
    <scope>NUCLEOTIDE SEQUENCE [LARGE SCALE GENOMIC DNA]</scope>
    <source>
        <strain evidence="1 2">VKMAc-2574</strain>
    </source>
</reference>